<evidence type="ECO:0000313" key="2">
    <source>
        <dbReference type="EMBL" id="PKU62342.1"/>
    </source>
</evidence>
<keyword evidence="3" id="KW-1185">Reference proteome</keyword>
<keyword evidence="1" id="KW-0812">Transmembrane</keyword>
<keyword evidence="1" id="KW-1133">Transmembrane helix</keyword>
<evidence type="ECO:0000256" key="1">
    <source>
        <dbReference type="SAM" id="Phobius"/>
    </source>
</evidence>
<feature type="transmembrane region" description="Helical" evidence="1">
    <location>
        <begin position="55"/>
        <end position="73"/>
    </location>
</feature>
<dbReference type="Proteomes" id="UP000233837">
    <property type="component" value="Unassembled WGS sequence"/>
</dbReference>
<protein>
    <recommendedName>
        <fullName evidence="4">Transmembrane protein</fullName>
    </recommendedName>
</protein>
<dbReference type="OrthoDB" id="759788at2759"/>
<dbReference type="PANTHER" id="PTHR34189">
    <property type="entry name" value="TRANSMEMBRANE PROTEIN"/>
    <property type="match status" value="1"/>
</dbReference>
<reference evidence="2 3" key="2">
    <citation type="journal article" date="2017" name="Nature">
        <title>The Apostasia genome and the evolution of orchids.</title>
        <authorList>
            <person name="Zhang G.Q."/>
            <person name="Liu K.W."/>
            <person name="Li Z."/>
            <person name="Lohaus R."/>
            <person name="Hsiao Y.Y."/>
            <person name="Niu S.C."/>
            <person name="Wang J.Y."/>
            <person name="Lin Y.C."/>
            <person name="Xu Q."/>
            <person name="Chen L.J."/>
            <person name="Yoshida K."/>
            <person name="Fujiwara S."/>
            <person name="Wang Z.W."/>
            <person name="Zhang Y.Q."/>
            <person name="Mitsuda N."/>
            <person name="Wang M."/>
            <person name="Liu G.H."/>
            <person name="Pecoraro L."/>
            <person name="Huang H.X."/>
            <person name="Xiao X.J."/>
            <person name="Lin M."/>
            <person name="Wu X.Y."/>
            <person name="Wu W.L."/>
            <person name="Chen Y.Y."/>
            <person name="Chang S.B."/>
            <person name="Sakamoto S."/>
            <person name="Ohme-Takagi M."/>
            <person name="Yagi M."/>
            <person name="Zeng S.J."/>
            <person name="Shen C.Y."/>
            <person name="Yeh C.M."/>
            <person name="Luo Y.B."/>
            <person name="Tsai W.C."/>
            <person name="Van de Peer Y."/>
            <person name="Liu Z.J."/>
        </authorList>
    </citation>
    <scope>NUCLEOTIDE SEQUENCE [LARGE SCALE GENOMIC DNA]</scope>
    <source>
        <tissue evidence="2">The whole plant</tissue>
    </source>
</reference>
<dbReference type="AlphaFoldDB" id="A0A2I0VFY8"/>
<reference evidence="2 3" key="1">
    <citation type="journal article" date="2016" name="Sci. Rep.">
        <title>The Dendrobium catenatum Lindl. genome sequence provides insights into polysaccharide synthase, floral development and adaptive evolution.</title>
        <authorList>
            <person name="Zhang G.Q."/>
            <person name="Xu Q."/>
            <person name="Bian C."/>
            <person name="Tsai W.C."/>
            <person name="Yeh C.M."/>
            <person name="Liu K.W."/>
            <person name="Yoshida K."/>
            <person name="Zhang L.S."/>
            <person name="Chang S.B."/>
            <person name="Chen F."/>
            <person name="Shi Y."/>
            <person name="Su Y.Y."/>
            <person name="Zhang Y.Q."/>
            <person name="Chen L.J."/>
            <person name="Yin Y."/>
            <person name="Lin M."/>
            <person name="Huang H."/>
            <person name="Deng H."/>
            <person name="Wang Z.W."/>
            <person name="Zhu S.L."/>
            <person name="Zhao X."/>
            <person name="Deng C."/>
            <person name="Niu S.C."/>
            <person name="Huang J."/>
            <person name="Wang M."/>
            <person name="Liu G.H."/>
            <person name="Yang H.J."/>
            <person name="Xiao X.J."/>
            <person name="Hsiao Y.Y."/>
            <person name="Wu W.L."/>
            <person name="Chen Y.Y."/>
            <person name="Mitsuda N."/>
            <person name="Ohme-Takagi M."/>
            <person name="Luo Y.B."/>
            <person name="Van de Peer Y."/>
            <person name="Liu Z.J."/>
        </authorList>
    </citation>
    <scope>NUCLEOTIDE SEQUENCE [LARGE SCALE GENOMIC DNA]</scope>
    <source>
        <tissue evidence="2">The whole plant</tissue>
    </source>
</reference>
<accession>A0A2I0VFY8</accession>
<sequence>MNRTQTTRVSDEYYMNAGQVAGSRSAMCLDNLPIYNSQLEIAKKEAARLRFAENMVHLIPVVIIVCAMVLWIFSNPAIEMESKDDSILARIKNMTIDGYSNWNDSSFTTGKGDFDPLNGIAAEDFRRNFDKKNQG</sequence>
<gene>
    <name evidence="2" type="ORF">MA16_Dca021924</name>
</gene>
<name>A0A2I0VFY8_9ASPA</name>
<evidence type="ECO:0008006" key="4">
    <source>
        <dbReference type="Google" id="ProtNLM"/>
    </source>
</evidence>
<proteinExistence type="predicted"/>
<dbReference type="EMBL" id="KZ503667">
    <property type="protein sequence ID" value="PKU62342.1"/>
    <property type="molecule type" value="Genomic_DNA"/>
</dbReference>
<evidence type="ECO:0000313" key="3">
    <source>
        <dbReference type="Proteomes" id="UP000233837"/>
    </source>
</evidence>
<dbReference type="STRING" id="906689.A0A2I0VFY8"/>
<dbReference type="PANTHER" id="PTHR34189:SF4">
    <property type="entry name" value="TRANSMEMBRANE PROTEIN"/>
    <property type="match status" value="1"/>
</dbReference>
<keyword evidence="1" id="KW-0472">Membrane</keyword>
<organism evidence="2 3">
    <name type="scientific">Dendrobium catenatum</name>
    <dbReference type="NCBI Taxonomy" id="906689"/>
    <lineage>
        <taxon>Eukaryota</taxon>
        <taxon>Viridiplantae</taxon>
        <taxon>Streptophyta</taxon>
        <taxon>Embryophyta</taxon>
        <taxon>Tracheophyta</taxon>
        <taxon>Spermatophyta</taxon>
        <taxon>Magnoliopsida</taxon>
        <taxon>Liliopsida</taxon>
        <taxon>Asparagales</taxon>
        <taxon>Orchidaceae</taxon>
        <taxon>Epidendroideae</taxon>
        <taxon>Malaxideae</taxon>
        <taxon>Dendrobiinae</taxon>
        <taxon>Dendrobium</taxon>
    </lineage>
</organism>